<feature type="domain" description="Putative restriction endonuclease" evidence="2">
    <location>
        <begin position="75"/>
        <end position="186"/>
    </location>
</feature>
<organism evidence="3 4">
    <name type="scientific">Phormidium nigroviride PCC 7112</name>
    <dbReference type="NCBI Taxonomy" id="179408"/>
    <lineage>
        <taxon>Bacteria</taxon>
        <taxon>Bacillati</taxon>
        <taxon>Cyanobacteriota</taxon>
        <taxon>Cyanophyceae</taxon>
        <taxon>Oscillatoriophycideae</taxon>
        <taxon>Oscillatoriales</taxon>
        <taxon>Oscillatoriaceae</taxon>
        <taxon>Phormidium</taxon>
    </lineage>
</organism>
<evidence type="ECO:0000259" key="2">
    <source>
        <dbReference type="Pfam" id="PF05685"/>
    </source>
</evidence>
<dbReference type="Proteomes" id="UP000010478">
    <property type="component" value="Chromosome"/>
</dbReference>
<dbReference type="PANTHER" id="PTHR33352">
    <property type="entry name" value="SLR1095 PROTEIN"/>
    <property type="match status" value="1"/>
</dbReference>
<dbReference type="RefSeq" id="WP_015174650.1">
    <property type="nucleotide sequence ID" value="NC_019729.1"/>
</dbReference>
<name>K9VDI4_9CYAN</name>
<feature type="coiled-coil region" evidence="1">
    <location>
        <begin position="217"/>
        <end position="251"/>
    </location>
</feature>
<dbReference type="EMBL" id="CP003614">
    <property type="protein sequence ID" value="AFZ05320.1"/>
    <property type="molecule type" value="Genomic_DNA"/>
</dbReference>
<dbReference type="STRING" id="179408.Osc7112_0731"/>
<keyword evidence="4" id="KW-1185">Reference proteome</keyword>
<evidence type="ECO:0000313" key="4">
    <source>
        <dbReference type="Proteomes" id="UP000010478"/>
    </source>
</evidence>
<keyword evidence="1" id="KW-0175">Coiled coil</keyword>
<protein>
    <recommendedName>
        <fullName evidence="2">Putative restriction endonuclease domain-containing protein</fullName>
    </recommendedName>
</protein>
<dbReference type="InterPro" id="IPR008538">
    <property type="entry name" value="Uma2"/>
</dbReference>
<dbReference type="KEGG" id="oni:Osc7112_0731"/>
<accession>K9VDI4</accession>
<proteinExistence type="predicted"/>
<dbReference type="HOGENOM" id="CLU_075279_2_1_3"/>
<dbReference type="eggNOG" id="COG4636">
    <property type="taxonomic scope" value="Bacteria"/>
</dbReference>
<dbReference type="SUPFAM" id="SSF52980">
    <property type="entry name" value="Restriction endonuclease-like"/>
    <property type="match status" value="1"/>
</dbReference>
<dbReference type="Pfam" id="PF05685">
    <property type="entry name" value="Uma2"/>
    <property type="match status" value="1"/>
</dbReference>
<dbReference type="CDD" id="cd06260">
    <property type="entry name" value="DUF820-like"/>
    <property type="match status" value="1"/>
</dbReference>
<dbReference type="InterPro" id="IPR011335">
    <property type="entry name" value="Restrct_endonuc-II-like"/>
</dbReference>
<dbReference type="Gene3D" id="3.90.1570.10">
    <property type="entry name" value="tt1808, chain A"/>
    <property type="match status" value="1"/>
</dbReference>
<dbReference type="OrthoDB" id="449360at2"/>
<sequence length="258" mass="29791">MTQTFSKSAESKTQYTVTWEKLPDDFKLPDDPVENIDQPLLAAALREALDLAGFILASMLIASNFGLCAKVNDKTVVKAPDWVYVPSVLPAEPGEVRRSYTRNAEGEVPAVVMEFLSDTDGSEYSNKPTYPYGKWRFYERILQVPIYVIFEPKSGVLEVYRLSNSGEYELQEPDANQRFWIESMGLFLGVWEGEKSQRTGYWLRWWDENGNLLLWGAERVEQERQRAEEERQRAEEERQRADRLMAYLRSQGIDPDGI</sequence>
<dbReference type="PANTHER" id="PTHR33352:SF3">
    <property type="entry name" value="SLR1612 PROTEIN"/>
    <property type="match status" value="1"/>
</dbReference>
<dbReference type="PATRIC" id="fig|179408.3.peg.905"/>
<evidence type="ECO:0000313" key="3">
    <source>
        <dbReference type="EMBL" id="AFZ05320.1"/>
    </source>
</evidence>
<gene>
    <name evidence="3" type="ORF">Osc7112_0731</name>
</gene>
<dbReference type="InterPro" id="IPR012296">
    <property type="entry name" value="Nuclease_put_TT1808"/>
</dbReference>
<dbReference type="AlphaFoldDB" id="K9VDI4"/>
<evidence type="ECO:0000256" key="1">
    <source>
        <dbReference type="SAM" id="Coils"/>
    </source>
</evidence>
<reference evidence="3 4" key="1">
    <citation type="submission" date="2012-05" db="EMBL/GenBank/DDBJ databases">
        <title>Finished chromosome of genome of Oscillatoria sp. PCC 7112.</title>
        <authorList>
            <consortium name="US DOE Joint Genome Institute"/>
            <person name="Gugger M."/>
            <person name="Coursin T."/>
            <person name="Rippka R."/>
            <person name="Tandeau De Marsac N."/>
            <person name="Huntemann M."/>
            <person name="Wei C.-L."/>
            <person name="Han J."/>
            <person name="Detter J.C."/>
            <person name="Han C."/>
            <person name="Tapia R."/>
            <person name="Davenport K."/>
            <person name="Daligault H."/>
            <person name="Erkkila T."/>
            <person name="Gu W."/>
            <person name="Munk A.C.C."/>
            <person name="Teshima H."/>
            <person name="Xu Y."/>
            <person name="Chain P."/>
            <person name="Chen A."/>
            <person name="Krypides N."/>
            <person name="Mavromatis K."/>
            <person name="Markowitz V."/>
            <person name="Szeto E."/>
            <person name="Ivanova N."/>
            <person name="Mikhailova N."/>
            <person name="Ovchinnikova G."/>
            <person name="Pagani I."/>
            <person name="Pati A."/>
            <person name="Goodwin L."/>
            <person name="Peters L."/>
            <person name="Pitluck S."/>
            <person name="Woyke T."/>
            <person name="Kerfeld C."/>
        </authorList>
    </citation>
    <scope>NUCLEOTIDE SEQUENCE [LARGE SCALE GENOMIC DNA]</scope>
    <source>
        <strain evidence="3 4">PCC 7112</strain>
    </source>
</reference>